<evidence type="ECO:0008006" key="3">
    <source>
        <dbReference type="Google" id="ProtNLM"/>
    </source>
</evidence>
<proteinExistence type="predicted"/>
<dbReference type="AlphaFoldDB" id="A0A133VGM4"/>
<accession>A0A133VGM4</accession>
<keyword evidence="2" id="KW-1185">Reference proteome</keyword>
<dbReference type="Proteomes" id="UP000070311">
    <property type="component" value="Unassembled WGS sequence"/>
</dbReference>
<sequence>MQVERINQFLRNHEIDPATVDVESLVDGSLHFDENFNKIKENLGIKTEQELMKEIRDWEEKMEKRRKKQFREEFEESLEEIKESGKDVKEYYTQLRAYVKATVKGGSDSLILFSRPGLGKSFQTLSVLKELGLKKGIDYEVISGYSTPLELYHKLYQNRKKIIVLDDVDGITSSRKALSLLQAVTWSVNGERIVNYETTSDKLEAPSQFQFEGSIIICLNRESSLPELEALRSRSIFHRLELTYQELVNGIFPEIAEKELDGNAEEVVNFIQENSNPASEIEIRDLVKSIQLFNYADGNGANWKELIEGIIDTDKELNLVWNLMNNGSTTKENVKRFREETGKSRATYFNKKKELENLVQV</sequence>
<evidence type="ECO:0000313" key="2">
    <source>
        <dbReference type="Proteomes" id="UP000070311"/>
    </source>
</evidence>
<comment type="caution">
    <text evidence="1">The sequence shown here is derived from an EMBL/GenBank/DDBJ whole genome shotgun (WGS) entry which is preliminary data.</text>
</comment>
<dbReference type="SUPFAM" id="SSF52540">
    <property type="entry name" value="P-loop containing nucleoside triphosphate hydrolases"/>
    <property type="match status" value="1"/>
</dbReference>
<dbReference type="EMBL" id="LHYD01000005">
    <property type="protein sequence ID" value="KXB05598.1"/>
    <property type="molecule type" value="Genomic_DNA"/>
</dbReference>
<evidence type="ECO:0000313" key="1">
    <source>
        <dbReference type="EMBL" id="KXB05598.1"/>
    </source>
</evidence>
<name>A0A133VGM4_9EURY</name>
<dbReference type="InterPro" id="IPR027417">
    <property type="entry name" value="P-loop_NTPase"/>
</dbReference>
<protein>
    <recommendedName>
        <fullName evidence="3">AAA+ ATPase domain-containing protein</fullName>
    </recommendedName>
</protein>
<reference evidence="1 2" key="1">
    <citation type="journal article" date="2016" name="Sci. Rep.">
        <title>Metabolic traits of an uncultured archaeal lineage -MSBL1- from brine pools of the Red Sea.</title>
        <authorList>
            <person name="Mwirichia R."/>
            <person name="Alam I."/>
            <person name="Rashid M."/>
            <person name="Vinu M."/>
            <person name="Ba-Alawi W."/>
            <person name="Anthony Kamau A."/>
            <person name="Kamanda Ngugi D."/>
            <person name="Goker M."/>
            <person name="Klenk H.P."/>
            <person name="Bajic V."/>
            <person name="Stingl U."/>
        </authorList>
    </citation>
    <scope>NUCLEOTIDE SEQUENCE [LARGE SCALE GENOMIC DNA]</scope>
    <source>
        <strain evidence="1">SCGC-AAA382A13</strain>
    </source>
</reference>
<gene>
    <name evidence="1" type="ORF">AKJ50_00500</name>
</gene>
<organism evidence="1 2">
    <name type="scientific">candidate division MSBL1 archaeon SCGC-AAA382A13</name>
    <dbReference type="NCBI Taxonomy" id="1698279"/>
    <lineage>
        <taxon>Archaea</taxon>
        <taxon>Methanobacteriati</taxon>
        <taxon>Methanobacteriota</taxon>
        <taxon>candidate division MSBL1</taxon>
    </lineage>
</organism>